<keyword evidence="5" id="KW-0472">Membrane</keyword>
<dbReference type="NCBIfam" id="TIGR03743">
    <property type="entry name" value="SXT_TraD"/>
    <property type="match status" value="1"/>
</dbReference>
<dbReference type="InterPro" id="IPR022458">
    <property type="entry name" value="Conjugative_coupling_TraG/TraD"/>
</dbReference>
<name>A0A060V0A2_9PROT</name>
<dbReference type="Proteomes" id="UP000193925">
    <property type="component" value="Chromosome AFERRI"/>
</dbReference>
<keyword evidence="4" id="KW-1133">Transmembrane helix</keyword>
<evidence type="ECO:0000259" key="7">
    <source>
        <dbReference type="Pfam" id="PF12696"/>
    </source>
</evidence>
<feature type="domain" description="TraD/TraG TraM recognition site" evidence="7">
    <location>
        <begin position="473"/>
        <end position="600"/>
    </location>
</feature>
<accession>A0A060V0A2</accession>
<dbReference type="Pfam" id="PF01935">
    <property type="entry name" value="DUF87"/>
    <property type="match status" value="1"/>
</dbReference>
<dbReference type="GO" id="GO:0005886">
    <property type="term" value="C:plasma membrane"/>
    <property type="evidence" value="ECO:0007669"/>
    <property type="project" value="UniProtKB-SubCell"/>
</dbReference>
<dbReference type="CDD" id="cd01127">
    <property type="entry name" value="TrwB_TraG_TraD_VirD4"/>
    <property type="match status" value="1"/>
</dbReference>
<evidence type="ECO:0000256" key="1">
    <source>
        <dbReference type="ARBA" id="ARBA00004651"/>
    </source>
</evidence>
<evidence type="ECO:0000313" key="10">
    <source>
        <dbReference type="Proteomes" id="UP000193925"/>
    </source>
</evidence>
<dbReference type="Gene3D" id="3.40.50.300">
    <property type="entry name" value="P-loop containing nucleotide triphosphate hydrolases"/>
    <property type="match status" value="2"/>
</dbReference>
<keyword evidence="10" id="KW-1185">Reference proteome</keyword>
<keyword evidence="3" id="KW-0812">Transmembrane</keyword>
<reference evidence="8" key="2">
    <citation type="submission" date="2014-07" db="EMBL/GenBank/DDBJ databases">
        <title>Initial genome analysis of the psychrotolerant acidophile Acidithiobacillus ferrivorans CF27: insights into iron and sulfur oxidation pathways and into biofilm formation.</title>
        <authorList>
            <person name="Talla E."/>
            <person name="Hedrich S."/>
            <person name="Mangenot S."/>
            <person name="Ji B."/>
            <person name="Johnson D.B."/>
            <person name="Barbe V."/>
            <person name="Bonnefoy V."/>
        </authorList>
    </citation>
    <scope>NUCLEOTIDE SEQUENCE [LARGE SCALE GENOMIC DNA]</scope>
    <source>
        <strain evidence="8">CF27</strain>
    </source>
</reference>
<evidence type="ECO:0000256" key="2">
    <source>
        <dbReference type="ARBA" id="ARBA00022475"/>
    </source>
</evidence>
<dbReference type="RefSeq" id="WP_081919628.1">
    <property type="nucleotide sequence ID" value="NZ_CCCS020000078.1"/>
</dbReference>
<organism evidence="8">
    <name type="scientific">Acidithiobacillus ferrivorans</name>
    <dbReference type="NCBI Taxonomy" id="160808"/>
    <lineage>
        <taxon>Bacteria</taxon>
        <taxon>Pseudomonadati</taxon>
        <taxon>Pseudomonadota</taxon>
        <taxon>Acidithiobacillia</taxon>
        <taxon>Acidithiobacillales</taxon>
        <taxon>Acidithiobacillaceae</taxon>
        <taxon>Acidithiobacillus</taxon>
    </lineage>
</organism>
<dbReference type="InterPro" id="IPR027417">
    <property type="entry name" value="P-loop_NTPase"/>
</dbReference>
<dbReference type="EMBL" id="CCCS020000078">
    <property type="protein sequence ID" value="CDQ12104.1"/>
    <property type="molecule type" value="Genomic_DNA"/>
</dbReference>
<reference evidence="8" key="1">
    <citation type="submission" date="2014-03" db="EMBL/GenBank/DDBJ databases">
        <authorList>
            <person name="Genoscope - CEA"/>
        </authorList>
    </citation>
    <scope>NUCLEOTIDE SEQUENCE [LARGE SCALE GENOMIC DNA]</scope>
    <source>
        <strain evidence="8">CF27</strain>
    </source>
</reference>
<evidence type="ECO:0000256" key="4">
    <source>
        <dbReference type="ARBA" id="ARBA00022989"/>
    </source>
</evidence>
<dbReference type="InterPro" id="IPR051539">
    <property type="entry name" value="T4SS-coupling_protein"/>
</dbReference>
<dbReference type="SUPFAM" id="SSF52540">
    <property type="entry name" value="P-loop containing nucleoside triphosphate hydrolases"/>
    <property type="match status" value="1"/>
</dbReference>
<reference evidence="9 10" key="3">
    <citation type="submission" date="2017-03" db="EMBL/GenBank/DDBJ databases">
        <authorList>
            <person name="Regsiter A."/>
            <person name="William W."/>
        </authorList>
    </citation>
    <scope>NUCLEOTIDE SEQUENCE [LARGE SCALE GENOMIC DNA]</scope>
    <source>
        <strain evidence="9">PRJEB5721</strain>
    </source>
</reference>
<feature type="domain" description="Helicase HerA central" evidence="6">
    <location>
        <begin position="172"/>
        <end position="213"/>
    </location>
</feature>
<comment type="subcellular location">
    <subcellularLocation>
        <location evidence="1">Cell membrane</location>
        <topology evidence="1">Multi-pass membrane protein</topology>
    </subcellularLocation>
</comment>
<gene>
    <name evidence="9" type="ORF">AFERRI_10802</name>
    <name evidence="8" type="ORF">AFERRI_80053</name>
</gene>
<dbReference type="PANTHER" id="PTHR37937">
    <property type="entry name" value="CONJUGATIVE TRANSFER: DNA TRANSPORT"/>
    <property type="match status" value="1"/>
</dbReference>
<dbReference type="InterPro" id="IPR002789">
    <property type="entry name" value="HerA_central"/>
</dbReference>
<evidence type="ECO:0000259" key="6">
    <source>
        <dbReference type="Pfam" id="PF01935"/>
    </source>
</evidence>
<protein>
    <submittedName>
        <fullName evidence="8">Type IV conjugative transfer system protein TraD</fullName>
    </submittedName>
</protein>
<evidence type="ECO:0000313" key="8">
    <source>
        <dbReference type="EMBL" id="CDQ12104.1"/>
    </source>
</evidence>
<evidence type="ECO:0000256" key="3">
    <source>
        <dbReference type="ARBA" id="ARBA00022692"/>
    </source>
</evidence>
<keyword evidence="2" id="KW-1003">Cell membrane</keyword>
<sequence length="623" mass="68806">MASKKKQKFNRSIPVYEIPFRPPYELYSAVGWGAASLMALGSWAITDVPFFPVAIGMSMSFTMGVIRFRQGYRQKIKLDRIQNGGELWFMPWADADLKFQRATDMGGMWYGKGFEWTPAIAEKAHYLLGPGAPLVQPLEERLETSADDFNGKHWLHHLDDEKDLIVPLDMLKGQTIIVGTTRSGKSRTFELLIEQCVRRGEAVIIIDPKGDKGLAEGAKRACEKYGYAERYSYFHPAHPDISDAIDVMASWSRATSLASRIAALIAAGGDANSDPFVSFVWRIVNNIVHGMMITGEKPNLKRLRALVDGGAEAFVLAVLKDFLRQAKVEDAALHAYLIGKDGKRLEGVEAQLQGYKRYYREIHSKESPSSEIDGLLADQEHDKEHLSKMIVSLTPILTMLTSHPLDFLLSPDPKTFKGKIITPDRILNQSLVVYVGLDTLSDTVVGQAIGSVLLAGIASEAGNVYNYTDNPKPFNIFVDEGAEVLNQPLIQIANKGGGSMFRLFLATQTYADIAVRLGSKDRALQVLGNMNNVIALRVKDSDTQKTLSDSFGKAAIRRMNMTYGHGVSPAPHDMSQGNYGESLVPTEADLFPADLFSSLPPLHFMAMFAGGKIMKCRVPLIKD</sequence>
<dbReference type="EMBL" id="LT841305">
    <property type="protein sequence ID" value="SMH64768.1"/>
    <property type="molecule type" value="Genomic_DNA"/>
</dbReference>
<dbReference type="InterPro" id="IPR032689">
    <property type="entry name" value="TraG-D_C"/>
</dbReference>
<dbReference type="AlphaFoldDB" id="A0A060V0A2"/>
<proteinExistence type="predicted"/>
<evidence type="ECO:0000313" key="9">
    <source>
        <dbReference type="EMBL" id="SMH64768.1"/>
    </source>
</evidence>
<dbReference type="PANTHER" id="PTHR37937:SF1">
    <property type="entry name" value="CONJUGATIVE TRANSFER: DNA TRANSPORT"/>
    <property type="match status" value="1"/>
</dbReference>
<dbReference type="Pfam" id="PF12696">
    <property type="entry name" value="TraG-D_C"/>
    <property type="match status" value="1"/>
</dbReference>
<evidence type="ECO:0000256" key="5">
    <source>
        <dbReference type="ARBA" id="ARBA00023136"/>
    </source>
</evidence>